<proteinExistence type="predicted"/>
<evidence type="ECO:0000259" key="1">
    <source>
        <dbReference type="Pfam" id="PF02463"/>
    </source>
</evidence>
<dbReference type="InterPro" id="IPR042174">
    <property type="entry name" value="RecF_2"/>
</dbReference>
<name>A0A0G7ZLV7_9MOLU</name>
<dbReference type="Gene3D" id="3.40.50.300">
    <property type="entry name" value="P-loop containing nucleotide triphosphate hydrolases"/>
    <property type="match status" value="1"/>
</dbReference>
<dbReference type="Gene3D" id="1.20.1050.90">
    <property type="entry name" value="RecF/RecN/SMC, N-terminal domain"/>
    <property type="match status" value="1"/>
</dbReference>
<gene>
    <name evidence="2" type="ORF">HEPPS_03540</name>
</gene>
<reference evidence="3" key="1">
    <citation type="submission" date="2015-05" db="EMBL/GenBank/DDBJ databases">
        <authorList>
            <person name="Collingro A."/>
        </authorList>
    </citation>
    <scope>NUCLEOTIDE SEQUENCE [LARGE SCALE GENOMIC DNA]</scope>
    <source>
        <strain evidence="3">Ps</strain>
    </source>
</reference>
<dbReference type="InterPro" id="IPR027417">
    <property type="entry name" value="P-loop_NTPase"/>
</dbReference>
<dbReference type="SUPFAM" id="SSF52540">
    <property type="entry name" value="P-loop containing nucleoside triphosphate hydrolases"/>
    <property type="match status" value="1"/>
</dbReference>
<evidence type="ECO:0000313" key="2">
    <source>
        <dbReference type="EMBL" id="CRX37135.1"/>
    </source>
</evidence>
<dbReference type="PANTHER" id="PTHR32182:SF0">
    <property type="entry name" value="DNA REPLICATION AND REPAIR PROTEIN RECF"/>
    <property type="match status" value="1"/>
</dbReference>
<dbReference type="PANTHER" id="PTHR32182">
    <property type="entry name" value="DNA REPLICATION AND REPAIR PROTEIN RECF"/>
    <property type="match status" value="1"/>
</dbReference>
<dbReference type="Proteomes" id="UP000242141">
    <property type="component" value="Unassembled WGS sequence"/>
</dbReference>
<evidence type="ECO:0000313" key="3">
    <source>
        <dbReference type="Proteomes" id="UP000242141"/>
    </source>
</evidence>
<keyword evidence="3" id="KW-1185">Reference proteome</keyword>
<feature type="domain" description="RecF/RecN/SMC N-terminal" evidence="1">
    <location>
        <begin position="1"/>
        <end position="321"/>
    </location>
</feature>
<accession>A0A0G7ZLV7</accession>
<dbReference type="GO" id="GO:0006302">
    <property type="term" value="P:double-strand break repair"/>
    <property type="evidence" value="ECO:0007669"/>
    <property type="project" value="TreeGrafter"/>
</dbReference>
<sequence length="339" mass="39933">MIKEINLQNFRNHSEKNIYFKKNVNIFLGENGSGKTSILEAFFFAMENSSFRTKRFQDLIKNEQEFTKINLKLTDFNKLWKELEIELSPFKKRILLNGSENIGGNKTIVSIPIFINNKLINNFKYQKTTRQSLINILIKLDHKIYEKLLSDFEKLLISLQDINNNSIVINRSLKSEVVDSIKELEEEIINIREKEINNLNLFYQKNTKLYLKKELKLNYKRAIFSKDKILENLLLKPPITITKDDYVIGYNNDSYLKIASDGQIKMAILLLVISFIEYLKKEYDLEFILLLDDIFSELDKKNSNLFLQILIDKNLNSFITSPKVKLDQKLKQKVQLIEI</sequence>
<dbReference type="GO" id="GO:0000731">
    <property type="term" value="P:DNA synthesis involved in DNA repair"/>
    <property type="evidence" value="ECO:0007669"/>
    <property type="project" value="TreeGrafter"/>
</dbReference>
<organism evidence="2 3">
    <name type="scientific">Candidatus Hepatoplasma crinochetorum</name>
    <dbReference type="NCBI Taxonomy" id="295596"/>
    <lineage>
        <taxon>Bacteria</taxon>
        <taxon>Bacillati</taxon>
        <taxon>Mycoplasmatota</taxon>
        <taxon>Mollicutes</taxon>
        <taxon>Candidatus Hepatoplasmataceae</taxon>
        <taxon>Candidatus Hepatoplasma</taxon>
    </lineage>
</organism>
<dbReference type="AlphaFoldDB" id="A0A0G7ZLV7"/>
<dbReference type="EMBL" id="CWGI01000001">
    <property type="protein sequence ID" value="CRX37135.1"/>
    <property type="molecule type" value="Genomic_DNA"/>
</dbReference>
<dbReference type="InterPro" id="IPR003395">
    <property type="entry name" value="RecF/RecN/SMC_N"/>
</dbReference>
<protein>
    <submittedName>
        <fullName evidence="2">| / recombination protein F / 651858:652877 Reverse</fullName>
    </submittedName>
</protein>
<dbReference type="Pfam" id="PF02463">
    <property type="entry name" value="SMC_N"/>
    <property type="match status" value="1"/>
</dbReference>